<keyword evidence="3" id="KW-1185">Reference proteome</keyword>
<proteinExistence type="predicted"/>
<dbReference type="RefSeq" id="WP_088972701.1">
    <property type="nucleotide sequence ID" value="NZ_JBHLYF010000002.1"/>
</dbReference>
<dbReference type="AlphaFoldDB" id="A0A1C5JTQ0"/>
<dbReference type="EMBL" id="LT607751">
    <property type="protein sequence ID" value="SCG73878.1"/>
    <property type="molecule type" value="Genomic_DNA"/>
</dbReference>
<dbReference type="InterPro" id="IPR025164">
    <property type="entry name" value="Toastrack_DUF4097"/>
</dbReference>
<evidence type="ECO:0000313" key="3">
    <source>
        <dbReference type="Proteomes" id="UP000198210"/>
    </source>
</evidence>
<name>A0A1C5JTQ0_9ACTN</name>
<accession>A0A1C5JTQ0</accession>
<dbReference type="PROSITE" id="PS51257">
    <property type="entry name" value="PROKAR_LIPOPROTEIN"/>
    <property type="match status" value="1"/>
</dbReference>
<feature type="domain" description="DUF4097" evidence="1">
    <location>
        <begin position="114"/>
        <end position="255"/>
    </location>
</feature>
<organism evidence="2 3">
    <name type="scientific">Micromonospora siamensis</name>
    <dbReference type="NCBI Taxonomy" id="299152"/>
    <lineage>
        <taxon>Bacteria</taxon>
        <taxon>Bacillati</taxon>
        <taxon>Actinomycetota</taxon>
        <taxon>Actinomycetes</taxon>
        <taxon>Micromonosporales</taxon>
        <taxon>Micromonosporaceae</taxon>
        <taxon>Micromonospora</taxon>
    </lineage>
</organism>
<gene>
    <name evidence="2" type="ORF">GA0074704_4962</name>
</gene>
<sequence>MSSPRVRRAAGAAALLIVLAGCDTIASRRLDFDTTEQARIDRVTVLRGAGDVVLHGTGPAGQVRVKRTLRYQGDQPGQTWRVDGGELVLDTDCGPRCSISYDVTLPKGVPVRGETASGNVELAGTGEVQFTVRSGDVRVAGATGPVRIEANSGNVEVSDLTGPVRLRANSGDVTGTRLAGPVDADADSGNITLDVSAPTAVRAHAASGDVSVLVPPGAYRVRARADSGNKDIGLADDPKATVLLDVSADSGNVTLTAR</sequence>
<evidence type="ECO:0000259" key="1">
    <source>
        <dbReference type="Pfam" id="PF13349"/>
    </source>
</evidence>
<protein>
    <submittedName>
        <fullName evidence="2">Putative adhesin</fullName>
    </submittedName>
</protein>
<evidence type="ECO:0000313" key="2">
    <source>
        <dbReference type="EMBL" id="SCG73878.1"/>
    </source>
</evidence>
<reference evidence="2 3" key="1">
    <citation type="submission" date="2016-06" db="EMBL/GenBank/DDBJ databases">
        <authorList>
            <person name="Kjaerup R.B."/>
            <person name="Dalgaard T.S."/>
            <person name="Juul-Madsen H.R."/>
        </authorList>
    </citation>
    <scope>NUCLEOTIDE SEQUENCE [LARGE SCALE GENOMIC DNA]</scope>
    <source>
        <strain evidence="2 3">DSM 45097</strain>
    </source>
</reference>
<dbReference type="Proteomes" id="UP000198210">
    <property type="component" value="Chromosome I"/>
</dbReference>
<dbReference type="Pfam" id="PF13349">
    <property type="entry name" value="DUF4097"/>
    <property type="match status" value="1"/>
</dbReference>